<dbReference type="PANTHER" id="PTHR19879:SF9">
    <property type="entry name" value="TRANSCRIPTION INITIATION FACTOR TFIID SUBUNIT 5"/>
    <property type="match status" value="1"/>
</dbReference>
<keyword evidence="6" id="KW-1185">Reference proteome</keyword>
<dbReference type="Pfam" id="PF00069">
    <property type="entry name" value="Pkinase"/>
    <property type="match status" value="1"/>
</dbReference>
<sequence length="1126" mass="120711">MTGGWTTGEIVLGQYQVLGDPLAGGMGVVHRVRHLGWEVDLAVKTPKSSASFARFEAEAGTWVGLGLHPHTVNCVYVRTIDGVPRVFAEWVGGGTLAEAIRGGRLGEAAKLDLAVQTAWGLRHAHDSGLVHQDMKPANVMLEPDGTAKVTDFGLAVAATEGTFGGLTPAYCSPEQAAAAAGDRGVRLTPATDVWSWAITVAEMFAGRRITRFGQAAAEALAGVRADLPPSIFDLLARCFAERPDGFGELVEQLISLSDEPYPRPATLRSDGLSNQALSLLDLGRADEAEHLWRTAITADPHHLPSVYNFGLHRWRTGQVTGEEVVSALEVARAAAGDGPEPGRAALLLGSVELERHEDDRAGELLREAAEADPSSAEAVAALRERARRAPRISAGVLVDRLREMVAGPDGDCVLYAIHGGGLYLWKPAEDEPRELARGVKVTAIASGGAGRIAAVLREDGSITLWDVPGGVPREGARTSPGALSVAVSDDGRFLAAGHRDGHIRIWELGAPGEPVVLTGHAGQVTALALSRTGRRALSGSFGVHDVNFDGDGTVRHWRVSTGECVAVWGGPRRGTRATGEPWTHFPGDRVALSADARCAVAAWQDGPLALWDARRATVVGEGSHGLQYERVMELAPGARGLLIGGPGRRAQIVDPRDGHSVRVFDDDLPQELYGVDAGAFSRDGRVLAIGGADHIVLRAVPGSAYQAPWCYVRPRPVLELQGAQESFADLLAQARERFQAEQYAEAATLLRTAGAVPGYHRHPEVLGGWRSLLPYGRRAALLAAWELFHMDGQGVFTQPPTVALRGDGLVMATGRWIGDVVLWEFPVAQVVDTFQRDPGVSYGNIREIRWARGGNLLVVHTWGGFLRFLDVRDGRSDDLGGDITAFDVEPSGDRILFGDKSGTMRLLGLQSGVRLFTIHAVGSGIGAVALSPDCTRMVCADESGEVRMWRANTRRPDWTMRTRFPGGTRLHFSPDNRTVLVDELTGLTGLDAGRGKKLFEFPSRRSSSSGQTNVSFSADRRLAATPDASGLIVWDTSTGRKRHELALPGAPVEFVLGPDGTFAVVGSEADTVGIWDLATGRCLQTLEGHRARMHRLRLSDDGTRLVTIDLRGGLRAWELAWEADLD</sequence>
<evidence type="ECO:0000313" key="6">
    <source>
        <dbReference type="Proteomes" id="UP001519654"/>
    </source>
</evidence>
<dbReference type="SUPFAM" id="SSF69322">
    <property type="entry name" value="Tricorn protease domain 2"/>
    <property type="match status" value="1"/>
</dbReference>
<dbReference type="SMART" id="SM00220">
    <property type="entry name" value="S_TKc"/>
    <property type="match status" value="1"/>
</dbReference>
<protein>
    <submittedName>
        <fullName evidence="5">Protein kinase</fullName>
    </submittedName>
</protein>
<dbReference type="RefSeq" id="WP_215789191.1">
    <property type="nucleotide sequence ID" value="NZ_JAHKKG010000006.1"/>
</dbReference>
<dbReference type="InterPro" id="IPR008271">
    <property type="entry name" value="Ser/Thr_kinase_AS"/>
</dbReference>
<dbReference type="Gene3D" id="2.130.10.10">
    <property type="entry name" value="YVTN repeat-like/Quinoprotein amine dehydrogenase"/>
    <property type="match status" value="4"/>
</dbReference>
<feature type="domain" description="Protein kinase" evidence="4">
    <location>
        <begin position="15"/>
        <end position="262"/>
    </location>
</feature>
<gene>
    <name evidence="5" type="ORF">KOI35_20980</name>
</gene>
<dbReference type="Gene3D" id="1.25.40.10">
    <property type="entry name" value="Tetratricopeptide repeat domain"/>
    <property type="match status" value="1"/>
</dbReference>
<dbReference type="SUPFAM" id="SSF48452">
    <property type="entry name" value="TPR-like"/>
    <property type="match status" value="1"/>
</dbReference>
<name>A0ABS5YRB1_9ACTN</name>
<organism evidence="5 6">
    <name type="scientific">Paractinoplanes bogorensis</name>
    <dbReference type="NCBI Taxonomy" id="1610840"/>
    <lineage>
        <taxon>Bacteria</taxon>
        <taxon>Bacillati</taxon>
        <taxon>Actinomycetota</taxon>
        <taxon>Actinomycetes</taxon>
        <taxon>Micromonosporales</taxon>
        <taxon>Micromonosporaceae</taxon>
        <taxon>Paractinoplanes</taxon>
    </lineage>
</organism>
<feature type="repeat" description="WD" evidence="3">
    <location>
        <begin position="484"/>
        <end position="508"/>
    </location>
</feature>
<dbReference type="SUPFAM" id="SSF56112">
    <property type="entry name" value="Protein kinase-like (PK-like)"/>
    <property type="match status" value="1"/>
</dbReference>
<dbReference type="PROSITE" id="PS00108">
    <property type="entry name" value="PROTEIN_KINASE_ST"/>
    <property type="match status" value="1"/>
</dbReference>
<dbReference type="InterPro" id="IPR019775">
    <property type="entry name" value="WD40_repeat_CS"/>
</dbReference>
<dbReference type="PANTHER" id="PTHR19879">
    <property type="entry name" value="TRANSCRIPTION INITIATION FACTOR TFIID"/>
    <property type="match status" value="1"/>
</dbReference>
<keyword evidence="5" id="KW-0418">Kinase</keyword>
<accession>A0ABS5YRB1</accession>
<reference evidence="5 6" key="1">
    <citation type="submission" date="2021-06" db="EMBL/GenBank/DDBJ databases">
        <title>Actinoplanes lichenicola sp. nov., and Actinoplanes ovalisporus sp. nov., isolated from lichen in Thailand.</title>
        <authorList>
            <person name="Saeng-In P."/>
            <person name="Kanchanasin P."/>
            <person name="Yuki M."/>
            <person name="Kudo T."/>
            <person name="Ohkuma M."/>
            <person name="Phongsopitanun W."/>
            <person name="Tanasupawat S."/>
        </authorList>
    </citation>
    <scope>NUCLEOTIDE SEQUENCE [LARGE SCALE GENOMIC DNA]</scope>
    <source>
        <strain evidence="5 6">NBRC 110975</strain>
    </source>
</reference>
<evidence type="ECO:0000256" key="3">
    <source>
        <dbReference type="PROSITE-ProRule" id="PRU00221"/>
    </source>
</evidence>
<evidence type="ECO:0000313" key="5">
    <source>
        <dbReference type="EMBL" id="MBU2665990.1"/>
    </source>
</evidence>
<dbReference type="PROSITE" id="PS50082">
    <property type="entry name" value="WD_REPEATS_2"/>
    <property type="match status" value="1"/>
</dbReference>
<keyword evidence="5" id="KW-0808">Transferase</keyword>
<keyword evidence="2" id="KW-0677">Repeat</keyword>
<dbReference type="InterPro" id="IPR011990">
    <property type="entry name" value="TPR-like_helical_dom_sf"/>
</dbReference>
<dbReference type="CDD" id="cd14014">
    <property type="entry name" value="STKc_PknB_like"/>
    <property type="match status" value="1"/>
</dbReference>
<proteinExistence type="predicted"/>
<dbReference type="InterPro" id="IPR015943">
    <property type="entry name" value="WD40/YVTN_repeat-like_dom_sf"/>
</dbReference>
<evidence type="ECO:0000259" key="4">
    <source>
        <dbReference type="PROSITE" id="PS50011"/>
    </source>
</evidence>
<dbReference type="PROSITE" id="PS00678">
    <property type="entry name" value="WD_REPEATS_1"/>
    <property type="match status" value="1"/>
</dbReference>
<evidence type="ECO:0000256" key="2">
    <source>
        <dbReference type="ARBA" id="ARBA00022737"/>
    </source>
</evidence>
<dbReference type="Gene3D" id="1.10.510.10">
    <property type="entry name" value="Transferase(Phosphotransferase) domain 1"/>
    <property type="match status" value="1"/>
</dbReference>
<dbReference type="InterPro" id="IPR001680">
    <property type="entry name" value="WD40_rpt"/>
</dbReference>
<dbReference type="EMBL" id="JAHKKG010000006">
    <property type="protein sequence ID" value="MBU2665990.1"/>
    <property type="molecule type" value="Genomic_DNA"/>
</dbReference>
<dbReference type="SMART" id="SM00320">
    <property type="entry name" value="WD40"/>
    <property type="match status" value="8"/>
</dbReference>
<dbReference type="InterPro" id="IPR000719">
    <property type="entry name" value="Prot_kinase_dom"/>
</dbReference>
<keyword evidence="1 3" id="KW-0853">WD repeat</keyword>
<evidence type="ECO:0000256" key="1">
    <source>
        <dbReference type="ARBA" id="ARBA00022574"/>
    </source>
</evidence>
<dbReference type="InterPro" id="IPR011009">
    <property type="entry name" value="Kinase-like_dom_sf"/>
</dbReference>
<comment type="caution">
    <text evidence="5">The sequence shown here is derived from an EMBL/GenBank/DDBJ whole genome shotgun (WGS) entry which is preliminary data.</text>
</comment>
<dbReference type="Proteomes" id="UP001519654">
    <property type="component" value="Unassembled WGS sequence"/>
</dbReference>
<dbReference type="GO" id="GO:0016301">
    <property type="term" value="F:kinase activity"/>
    <property type="evidence" value="ECO:0007669"/>
    <property type="project" value="UniProtKB-KW"/>
</dbReference>
<dbReference type="Pfam" id="PF00400">
    <property type="entry name" value="WD40"/>
    <property type="match status" value="2"/>
</dbReference>
<dbReference type="SUPFAM" id="SSF50998">
    <property type="entry name" value="Quinoprotein alcohol dehydrogenase-like"/>
    <property type="match status" value="1"/>
</dbReference>
<dbReference type="InterPro" id="IPR011047">
    <property type="entry name" value="Quinoprotein_ADH-like_sf"/>
</dbReference>
<dbReference type="PROSITE" id="PS50011">
    <property type="entry name" value="PROTEIN_KINASE_DOM"/>
    <property type="match status" value="1"/>
</dbReference>